<name>A0A9P7E8U7_9AGAM</name>
<evidence type="ECO:0000259" key="1">
    <source>
        <dbReference type="PROSITE" id="PS50181"/>
    </source>
</evidence>
<dbReference type="Proteomes" id="UP000807769">
    <property type="component" value="Unassembled WGS sequence"/>
</dbReference>
<dbReference type="GeneID" id="64636994"/>
<feature type="domain" description="F-box" evidence="1">
    <location>
        <begin position="4"/>
        <end position="53"/>
    </location>
</feature>
<dbReference type="Pfam" id="PF12937">
    <property type="entry name" value="F-box-like"/>
    <property type="match status" value="1"/>
</dbReference>
<dbReference type="OrthoDB" id="2745718at2759"/>
<evidence type="ECO:0000313" key="3">
    <source>
        <dbReference type="Proteomes" id="UP000807769"/>
    </source>
</evidence>
<proteinExistence type="predicted"/>
<sequence>MKSKVELLSLPEELLLYILSFLPWQDILRCTSLCKVLRQAYISSSELQYITELGGQQLLPVFGGYVSFSKRLQFLRDKAHAWFKFDIHSFEAISIPAQFCTGSEVTIANGYACFWKPTMYLCKIFPMLPKALQQTIERDFSPDSLCSVPKQKQSDFDVLNVFIDPVQNLLAIAYVTVIRNGNMVYDEEYYIDLIALDGDGTHPQAAGRTLFLSDLPTRENFITKSTKIEGFGRYIALRLFDDQSRTPAFTSRWWLQIWDWQHSTTSNSILSGPIIDPDFDEIDICFLGNNRFLIVNDNLKLYSIEDMSQAPLLLACFSLPVSFMNLQCFTPTDDIARSSHSQTQAPQVTWISNPKHRLLSFVTRHPDLYFVISTRIFFEPNFVDSKGTATIPWESWGPSNARAFPHRFLCKLAVSGNRALYALAIAGAKMDDSGHSTEYRLHLMDFSPSAVKRHHQQGLGRMVNEPSTVEHVETKECITTSMPYVEVVSDKTISHGELIEMWLDSDKLYLLKSRFDTDKIDQFEVIEF</sequence>
<dbReference type="EMBL" id="JABBWG010000020">
    <property type="protein sequence ID" value="KAG1814697.1"/>
    <property type="molecule type" value="Genomic_DNA"/>
</dbReference>
<evidence type="ECO:0000313" key="2">
    <source>
        <dbReference type="EMBL" id="KAG1814697.1"/>
    </source>
</evidence>
<dbReference type="PROSITE" id="PS50181">
    <property type="entry name" value="FBOX"/>
    <property type="match status" value="1"/>
</dbReference>
<gene>
    <name evidence="2" type="ORF">BJ212DRAFT_347695</name>
</gene>
<organism evidence="2 3">
    <name type="scientific">Suillus subaureus</name>
    <dbReference type="NCBI Taxonomy" id="48587"/>
    <lineage>
        <taxon>Eukaryota</taxon>
        <taxon>Fungi</taxon>
        <taxon>Dikarya</taxon>
        <taxon>Basidiomycota</taxon>
        <taxon>Agaricomycotina</taxon>
        <taxon>Agaricomycetes</taxon>
        <taxon>Agaricomycetidae</taxon>
        <taxon>Boletales</taxon>
        <taxon>Suillineae</taxon>
        <taxon>Suillaceae</taxon>
        <taxon>Suillus</taxon>
    </lineage>
</organism>
<dbReference type="InterPro" id="IPR001810">
    <property type="entry name" value="F-box_dom"/>
</dbReference>
<dbReference type="SMART" id="SM00256">
    <property type="entry name" value="FBOX"/>
    <property type="match status" value="1"/>
</dbReference>
<protein>
    <recommendedName>
        <fullName evidence="1">F-box domain-containing protein</fullName>
    </recommendedName>
</protein>
<dbReference type="AlphaFoldDB" id="A0A9P7E8U7"/>
<reference evidence="2" key="1">
    <citation type="journal article" date="2020" name="New Phytol.">
        <title>Comparative genomics reveals dynamic genome evolution in host specialist ectomycorrhizal fungi.</title>
        <authorList>
            <person name="Lofgren L.A."/>
            <person name="Nguyen N.H."/>
            <person name="Vilgalys R."/>
            <person name="Ruytinx J."/>
            <person name="Liao H.L."/>
            <person name="Branco S."/>
            <person name="Kuo A."/>
            <person name="LaButti K."/>
            <person name="Lipzen A."/>
            <person name="Andreopoulos W."/>
            <person name="Pangilinan J."/>
            <person name="Riley R."/>
            <person name="Hundley H."/>
            <person name="Na H."/>
            <person name="Barry K."/>
            <person name="Grigoriev I.V."/>
            <person name="Stajich J.E."/>
            <person name="Kennedy P.G."/>
        </authorList>
    </citation>
    <scope>NUCLEOTIDE SEQUENCE</scope>
    <source>
        <strain evidence="2">MN1</strain>
    </source>
</reference>
<dbReference type="Gene3D" id="1.20.1280.50">
    <property type="match status" value="1"/>
</dbReference>
<dbReference type="SUPFAM" id="SSF81383">
    <property type="entry name" value="F-box domain"/>
    <property type="match status" value="1"/>
</dbReference>
<dbReference type="RefSeq" id="XP_041192033.1">
    <property type="nucleotide sequence ID" value="XM_041342978.1"/>
</dbReference>
<dbReference type="InterPro" id="IPR036047">
    <property type="entry name" value="F-box-like_dom_sf"/>
</dbReference>
<comment type="caution">
    <text evidence="2">The sequence shown here is derived from an EMBL/GenBank/DDBJ whole genome shotgun (WGS) entry which is preliminary data.</text>
</comment>
<accession>A0A9P7E8U7</accession>
<keyword evidence="3" id="KW-1185">Reference proteome</keyword>